<feature type="domain" description="Pyrin" evidence="1">
    <location>
        <begin position="1"/>
        <end position="90"/>
    </location>
</feature>
<dbReference type="CDD" id="cd08321">
    <property type="entry name" value="Pyrin_ASC-like"/>
    <property type="match status" value="1"/>
</dbReference>
<evidence type="ECO:0000313" key="2">
    <source>
        <dbReference type="Ensembl" id="ENSOTSP00005071427.2"/>
    </source>
</evidence>
<evidence type="ECO:0000313" key="3">
    <source>
        <dbReference type="Proteomes" id="UP000694402"/>
    </source>
</evidence>
<dbReference type="AlphaFoldDB" id="A0A8C8HZ29"/>
<evidence type="ECO:0000259" key="1">
    <source>
        <dbReference type="PROSITE" id="PS50824"/>
    </source>
</evidence>
<accession>A0A8C8HZ29</accession>
<protein>
    <recommendedName>
        <fullName evidence="1">Pyrin domain-containing protein</fullName>
    </recommendedName>
</protein>
<reference evidence="2" key="2">
    <citation type="submission" date="2025-09" db="UniProtKB">
        <authorList>
            <consortium name="Ensembl"/>
        </authorList>
    </citation>
    <scope>IDENTIFICATION</scope>
</reference>
<sequence>MSFVAELLLATLEDLLEVDLKTFKWRLTQDVLEGFPHIPVSQLENADRLDITNTMVETYGPEGAVKISLEILRKINQNQLSDRLKNQYNEGETTEAAAPSAPVVFEVRGGLQSSCRNISRMINGNRMNMSPFPIFI</sequence>
<dbReference type="GeneTree" id="ENSGT01150000286911"/>
<dbReference type="Pfam" id="PF02758">
    <property type="entry name" value="PYRIN"/>
    <property type="match status" value="1"/>
</dbReference>
<proteinExistence type="predicted"/>
<dbReference type="Proteomes" id="UP000694402">
    <property type="component" value="Unassembled WGS sequence"/>
</dbReference>
<dbReference type="SUPFAM" id="SSF47986">
    <property type="entry name" value="DEATH domain"/>
    <property type="match status" value="1"/>
</dbReference>
<dbReference type="PROSITE" id="PS50824">
    <property type="entry name" value="DAPIN"/>
    <property type="match status" value="1"/>
</dbReference>
<gene>
    <name evidence="2" type="primary">LOC112236949</name>
</gene>
<dbReference type="InterPro" id="IPR011029">
    <property type="entry name" value="DEATH-like_dom_sf"/>
</dbReference>
<dbReference type="Ensembl" id="ENSOTST00005077488.2">
    <property type="protein sequence ID" value="ENSOTSP00005071427.2"/>
    <property type="gene ID" value="ENSOTSG00005048082.1"/>
</dbReference>
<dbReference type="Gene3D" id="1.10.533.10">
    <property type="entry name" value="Death Domain, Fas"/>
    <property type="match status" value="1"/>
</dbReference>
<reference evidence="2" key="1">
    <citation type="submission" date="2025-08" db="UniProtKB">
        <authorList>
            <consortium name="Ensembl"/>
        </authorList>
    </citation>
    <scope>IDENTIFICATION</scope>
</reference>
<name>A0A8C8HZ29_ONCTS</name>
<dbReference type="SMART" id="SM01289">
    <property type="entry name" value="PYRIN"/>
    <property type="match status" value="1"/>
</dbReference>
<organism evidence="2 3">
    <name type="scientific">Oncorhynchus tshawytscha</name>
    <name type="common">Chinook salmon</name>
    <name type="synonym">Salmo tshawytscha</name>
    <dbReference type="NCBI Taxonomy" id="74940"/>
    <lineage>
        <taxon>Eukaryota</taxon>
        <taxon>Metazoa</taxon>
        <taxon>Chordata</taxon>
        <taxon>Craniata</taxon>
        <taxon>Vertebrata</taxon>
        <taxon>Euteleostomi</taxon>
        <taxon>Actinopterygii</taxon>
        <taxon>Neopterygii</taxon>
        <taxon>Teleostei</taxon>
        <taxon>Protacanthopterygii</taxon>
        <taxon>Salmoniformes</taxon>
        <taxon>Salmonidae</taxon>
        <taxon>Salmoninae</taxon>
        <taxon>Oncorhynchus</taxon>
    </lineage>
</organism>
<dbReference type="InterPro" id="IPR004020">
    <property type="entry name" value="DAPIN"/>
</dbReference>
<keyword evidence="3" id="KW-1185">Reference proteome</keyword>